<organism evidence="1 2">
    <name type="scientific">Aspergillus calidoustus</name>
    <dbReference type="NCBI Taxonomy" id="454130"/>
    <lineage>
        <taxon>Eukaryota</taxon>
        <taxon>Fungi</taxon>
        <taxon>Dikarya</taxon>
        <taxon>Ascomycota</taxon>
        <taxon>Pezizomycotina</taxon>
        <taxon>Eurotiomycetes</taxon>
        <taxon>Eurotiomycetidae</taxon>
        <taxon>Eurotiales</taxon>
        <taxon>Aspergillaceae</taxon>
        <taxon>Aspergillus</taxon>
        <taxon>Aspergillus subgen. Nidulantes</taxon>
    </lineage>
</organism>
<sequence>MECLDIPVDHRLLHIIQHLQFPVYTETSDHLNILKDWGESLTWDGARLKNTRIHHALELAKPATKGGVLVALLQPHSSQEFDKGFVADVHDCRTTRAVRDLIEAATGGRMGLDDVSVFDTLPYCADDTHDARILKEAQATFSRMVKAKKPDVVLCCYRVGRSETDNPIVRGLSSRGVGKVHDELEFTIYDGSTTKRINAFHPSYAVNYYPTYGCFRRLLLVEFVQAFSHRSGAAEIEENWIRELREECARVVKDLLREEQERRKENLYRPRIDEGRWENILNDLNQSIATLGYFKRAIGVDKVVRSNLAWICADASLFLTEVMRHREEEHDAAESIGVSLLEGVLEPWCREIYGDIEPSNEEDLTDSRGYFDSRSLIVASELPRGGLARDFHNHVLAFLLDLNLSFEYKEGSGWTWEAVEHRNAFRRLAANLERTAMRHHTSLSEGMRLMGI</sequence>
<dbReference type="AlphaFoldDB" id="A0A0U5G477"/>
<evidence type="ECO:0000313" key="2">
    <source>
        <dbReference type="Proteomes" id="UP000054771"/>
    </source>
</evidence>
<dbReference type="EMBL" id="CDMC01000008">
    <property type="protein sequence ID" value="CEL06523.1"/>
    <property type="molecule type" value="Genomic_DNA"/>
</dbReference>
<reference evidence="2" key="1">
    <citation type="journal article" date="2016" name="Genome Announc.">
        <title>Draft genome sequences of fungus Aspergillus calidoustus.</title>
        <authorList>
            <person name="Horn F."/>
            <person name="Linde J."/>
            <person name="Mattern D.J."/>
            <person name="Walther G."/>
            <person name="Guthke R."/>
            <person name="Scherlach K."/>
            <person name="Martin K."/>
            <person name="Brakhage A.A."/>
            <person name="Petzke L."/>
            <person name="Valiante V."/>
        </authorList>
    </citation>
    <scope>NUCLEOTIDE SEQUENCE [LARGE SCALE GENOMIC DNA]</scope>
    <source>
        <strain evidence="2">SF006504</strain>
    </source>
</reference>
<accession>A0A0U5G477</accession>
<gene>
    <name evidence="1" type="ORF">ASPCAL09698</name>
</gene>
<protein>
    <submittedName>
        <fullName evidence="1">Uncharacterized protein</fullName>
    </submittedName>
</protein>
<dbReference type="Proteomes" id="UP000054771">
    <property type="component" value="Unassembled WGS sequence"/>
</dbReference>
<keyword evidence="2" id="KW-1185">Reference proteome</keyword>
<name>A0A0U5G477_ASPCI</name>
<proteinExistence type="predicted"/>
<dbReference type="OrthoDB" id="4656735at2759"/>
<dbReference type="OMA" id="HPSYAVN"/>
<evidence type="ECO:0000313" key="1">
    <source>
        <dbReference type="EMBL" id="CEL06523.1"/>
    </source>
</evidence>